<dbReference type="Proteomes" id="UP000509597">
    <property type="component" value="Chromosome"/>
</dbReference>
<organism evidence="1 2">
    <name type="scientific">Chitinibacter bivalviorum</name>
    <dbReference type="NCBI Taxonomy" id="2739434"/>
    <lineage>
        <taxon>Bacteria</taxon>
        <taxon>Pseudomonadati</taxon>
        <taxon>Pseudomonadota</taxon>
        <taxon>Betaproteobacteria</taxon>
        <taxon>Neisseriales</taxon>
        <taxon>Chitinibacteraceae</taxon>
        <taxon>Chitinibacter</taxon>
    </lineage>
</organism>
<name>A0A7H9BJK0_9NEIS</name>
<dbReference type="RefSeq" id="WP_179355358.1">
    <property type="nucleotide sequence ID" value="NZ_CP058627.1"/>
</dbReference>
<dbReference type="KEGG" id="chiz:HQ393_11770"/>
<dbReference type="EMBL" id="CP058627">
    <property type="protein sequence ID" value="QLG88855.1"/>
    <property type="molecule type" value="Genomic_DNA"/>
</dbReference>
<gene>
    <name evidence="1" type="ORF">HQ393_11770</name>
</gene>
<evidence type="ECO:0000313" key="1">
    <source>
        <dbReference type="EMBL" id="QLG88855.1"/>
    </source>
</evidence>
<protein>
    <submittedName>
        <fullName evidence="1">Helix-hairpin-helix domain-containing protein</fullName>
    </submittedName>
</protein>
<accession>A0A7H9BJK0</accession>
<dbReference type="InterPro" id="IPR021725">
    <property type="entry name" value="Cdd1"/>
</dbReference>
<proteinExistence type="predicted"/>
<evidence type="ECO:0000313" key="2">
    <source>
        <dbReference type="Proteomes" id="UP000509597"/>
    </source>
</evidence>
<dbReference type="AlphaFoldDB" id="A0A7H9BJK0"/>
<keyword evidence="2" id="KW-1185">Reference proteome</keyword>
<reference evidence="1 2" key="1">
    <citation type="submission" date="2020-07" db="EMBL/GenBank/DDBJ databases">
        <title>Complete genome sequence of Chitinibacter sp. 2T18.</title>
        <authorList>
            <person name="Bae J.-W."/>
            <person name="Choi J.-W."/>
        </authorList>
    </citation>
    <scope>NUCLEOTIDE SEQUENCE [LARGE SCALE GENOMIC DNA]</scope>
    <source>
        <strain evidence="1 2">2T18</strain>
    </source>
</reference>
<sequence length="100" mass="11255">MHPSKVNRAELSQLTDLPNIGPAMAADLQLLGIHTPQQLIGQSPYQMYLKLCDLTATQHDPCVLDVFMSITRFMAGEAAKPWWDYTAERKVMLRSLSKPI</sequence>
<dbReference type="Gene3D" id="1.10.150.20">
    <property type="entry name" value="5' to 3' exonuclease, C-terminal subdomain"/>
    <property type="match status" value="1"/>
</dbReference>
<dbReference type="Pfam" id="PF11731">
    <property type="entry name" value="Cdd1"/>
    <property type="match status" value="1"/>
</dbReference>